<proteinExistence type="predicted"/>
<dbReference type="AlphaFoldDB" id="A0A5B8YN79"/>
<protein>
    <recommendedName>
        <fullName evidence="3">Pyrroline-5-carboxylate reductase catalytic N-terminal domain-containing protein</fullName>
    </recommendedName>
</protein>
<dbReference type="Gene3D" id="3.40.50.720">
    <property type="entry name" value="NAD(P)-binding Rossmann-like Domain"/>
    <property type="match status" value="1"/>
</dbReference>
<keyword evidence="2" id="KW-1185">Reference proteome</keyword>
<reference evidence="1 2" key="1">
    <citation type="submission" date="2019-08" db="EMBL/GenBank/DDBJ databases">
        <title>Antarcticibacterium arcticum sp. nov., a bacterium isolated from marine sediment of the Canadian Beaufort Sea.</title>
        <authorList>
            <person name="Lee Y.M."/>
            <person name="Baek K."/>
            <person name="Lee D.-H."/>
            <person name="Shin S.C."/>
            <person name="Jin Y.K."/>
            <person name="Park Y."/>
        </authorList>
    </citation>
    <scope>NUCLEOTIDE SEQUENCE [LARGE SCALE GENOMIC DNA]</scope>
    <source>
        <strain evidence="1 2">PAMC 28998</strain>
    </source>
</reference>
<sequence>MMTPKTMAILGDTGKFSPAMLEILARLDLRLLFVSEDEALKKELKKELRDLKTIGEIDFTGCEREGCWEADIIVLYKPDANRSSHMERIKEVATQKIVLVISDEIGPQEIGGLKKLLPNSMVVQVAFSTQQKNIKVCSEDIKVKAEVKRLFEPSGIQIN</sequence>
<dbReference type="Proteomes" id="UP000321954">
    <property type="component" value="Chromosome"/>
</dbReference>
<dbReference type="OrthoDB" id="1523398at2"/>
<gene>
    <name evidence="1" type="ORF">FK178_08210</name>
</gene>
<organism evidence="1 2">
    <name type="scientific">Antarcticibacterium arcticum</name>
    <dbReference type="NCBI Taxonomy" id="2585771"/>
    <lineage>
        <taxon>Bacteria</taxon>
        <taxon>Pseudomonadati</taxon>
        <taxon>Bacteroidota</taxon>
        <taxon>Flavobacteriia</taxon>
        <taxon>Flavobacteriales</taxon>
        <taxon>Flavobacteriaceae</taxon>
        <taxon>Antarcticibacterium</taxon>
    </lineage>
</organism>
<dbReference type="EMBL" id="CP042476">
    <property type="protein sequence ID" value="QED37706.1"/>
    <property type="molecule type" value="Genomic_DNA"/>
</dbReference>
<name>A0A5B8YN79_9FLAO</name>
<dbReference type="KEGG" id="anp:FK178_08210"/>
<accession>A0A5B8YN79</accession>
<evidence type="ECO:0000313" key="1">
    <source>
        <dbReference type="EMBL" id="QED37706.1"/>
    </source>
</evidence>
<dbReference type="RefSeq" id="WP_146833367.1">
    <property type="nucleotide sequence ID" value="NZ_CP042476.1"/>
</dbReference>
<evidence type="ECO:0008006" key="3">
    <source>
        <dbReference type="Google" id="ProtNLM"/>
    </source>
</evidence>
<evidence type="ECO:0000313" key="2">
    <source>
        <dbReference type="Proteomes" id="UP000321954"/>
    </source>
</evidence>